<feature type="domain" description="Cyclic nucleotide-binding" evidence="1">
    <location>
        <begin position="18"/>
        <end position="120"/>
    </location>
</feature>
<evidence type="ECO:0000259" key="1">
    <source>
        <dbReference type="PROSITE" id="PS50042"/>
    </source>
</evidence>
<keyword evidence="3" id="KW-1185">Reference proteome</keyword>
<reference evidence="2 3" key="1">
    <citation type="submission" date="2019-05" db="EMBL/GenBank/DDBJ databases">
        <title>Thiomicrorhabdus sediminis sp. nov, a novel sulfur-oxidizing bacterium isolated from coastal sediment.</title>
        <authorList>
            <person name="Liu X."/>
        </authorList>
    </citation>
    <scope>NUCLEOTIDE SEQUENCE [LARGE SCALE GENOMIC DNA]</scope>
    <source>
        <strain evidence="2 3">G1</strain>
    </source>
</reference>
<sequence length="163" mass="18267">MINMSAEELLTFFKEHNICESLTIGEVEKLTHYLLEKSYEDGEVISDAGEIGDFLAYVIEGKVKLTSNDGQDTTEVGKQSEGTLVGEMSFFDRKPRNLRLTAGKKGVKCLLLTRPMYDRLKVEEPFIAVNILENAIVSLDNLVRHMGDDISALGHYMHGFGKH</sequence>
<dbReference type="OrthoDB" id="8565101at2"/>
<dbReference type="PROSITE" id="PS50042">
    <property type="entry name" value="CNMP_BINDING_3"/>
    <property type="match status" value="1"/>
</dbReference>
<dbReference type="SUPFAM" id="SSF51206">
    <property type="entry name" value="cAMP-binding domain-like"/>
    <property type="match status" value="1"/>
</dbReference>
<protein>
    <submittedName>
        <fullName evidence="2">Cyclic nucleotide-binding domain-containing protein</fullName>
    </submittedName>
</protein>
<evidence type="ECO:0000313" key="3">
    <source>
        <dbReference type="Proteomes" id="UP000304864"/>
    </source>
</evidence>
<dbReference type="Proteomes" id="UP000304864">
    <property type="component" value="Chromosome"/>
</dbReference>
<dbReference type="RefSeq" id="WP_138564945.1">
    <property type="nucleotide sequence ID" value="NZ_CP040602.1"/>
</dbReference>
<dbReference type="KEGG" id="thig:FE785_06325"/>
<dbReference type="InterPro" id="IPR014710">
    <property type="entry name" value="RmlC-like_jellyroll"/>
</dbReference>
<dbReference type="InterPro" id="IPR018490">
    <property type="entry name" value="cNMP-bd_dom_sf"/>
</dbReference>
<dbReference type="InterPro" id="IPR000595">
    <property type="entry name" value="cNMP-bd_dom"/>
</dbReference>
<dbReference type="AlphaFoldDB" id="A0A4P9K732"/>
<name>A0A4P9K732_9GAMM</name>
<organism evidence="2 3">
    <name type="scientific">Thiomicrorhabdus sediminis</name>
    <dbReference type="NCBI Taxonomy" id="2580412"/>
    <lineage>
        <taxon>Bacteria</taxon>
        <taxon>Pseudomonadati</taxon>
        <taxon>Pseudomonadota</taxon>
        <taxon>Gammaproteobacteria</taxon>
        <taxon>Thiotrichales</taxon>
        <taxon>Piscirickettsiaceae</taxon>
        <taxon>Thiomicrorhabdus</taxon>
    </lineage>
</organism>
<dbReference type="EMBL" id="CP040602">
    <property type="protein sequence ID" value="QCU90270.1"/>
    <property type="molecule type" value="Genomic_DNA"/>
</dbReference>
<dbReference type="SMART" id="SM00100">
    <property type="entry name" value="cNMP"/>
    <property type="match status" value="1"/>
</dbReference>
<dbReference type="Gene3D" id="2.60.120.10">
    <property type="entry name" value="Jelly Rolls"/>
    <property type="match status" value="1"/>
</dbReference>
<accession>A0A4P9K732</accession>
<evidence type="ECO:0000313" key="2">
    <source>
        <dbReference type="EMBL" id="QCU90270.1"/>
    </source>
</evidence>
<dbReference type="Pfam" id="PF00027">
    <property type="entry name" value="cNMP_binding"/>
    <property type="match status" value="1"/>
</dbReference>
<gene>
    <name evidence="2" type="ORF">FE785_06325</name>
</gene>
<proteinExistence type="predicted"/>
<dbReference type="CDD" id="cd00038">
    <property type="entry name" value="CAP_ED"/>
    <property type="match status" value="1"/>
</dbReference>